<dbReference type="InterPro" id="IPR002931">
    <property type="entry name" value="Transglutaminase-like"/>
</dbReference>
<dbReference type="InterPro" id="IPR038765">
    <property type="entry name" value="Papain-like_cys_pep_sf"/>
</dbReference>
<dbReference type="SUPFAM" id="SSF81296">
    <property type="entry name" value="E set domains"/>
    <property type="match status" value="1"/>
</dbReference>
<dbReference type="InterPro" id="IPR014756">
    <property type="entry name" value="Ig_E-set"/>
</dbReference>
<reference evidence="3 4" key="1">
    <citation type="submission" date="2021-04" db="EMBL/GenBank/DDBJ databases">
        <authorList>
            <person name="Bliznina A."/>
        </authorList>
    </citation>
    <scope>NUCLEOTIDE SEQUENCE [LARGE SCALE GENOMIC DNA]</scope>
</reference>
<gene>
    <name evidence="3" type="ORF">OKIOD_LOCUS10530</name>
</gene>
<organism evidence="3 4">
    <name type="scientific">Oikopleura dioica</name>
    <name type="common">Tunicate</name>
    <dbReference type="NCBI Taxonomy" id="34765"/>
    <lineage>
        <taxon>Eukaryota</taxon>
        <taxon>Metazoa</taxon>
        <taxon>Chordata</taxon>
        <taxon>Tunicata</taxon>
        <taxon>Appendicularia</taxon>
        <taxon>Copelata</taxon>
        <taxon>Oikopleuridae</taxon>
        <taxon>Oikopleura</taxon>
    </lineage>
</organism>
<comment type="similarity">
    <text evidence="1">Belongs to the transglutaminase superfamily. Transglutaminase family.</text>
</comment>
<dbReference type="InterPro" id="IPR023608">
    <property type="entry name" value="Transglutaminase_animal"/>
</dbReference>
<dbReference type="InterPro" id="IPR013783">
    <property type="entry name" value="Ig-like_fold"/>
</dbReference>
<dbReference type="Pfam" id="PF01841">
    <property type="entry name" value="Transglut_core"/>
    <property type="match status" value="1"/>
</dbReference>
<dbReference type="Pfam" id="PF00868">
    <property type="entry name" value="Transglut_N"/>
    <property type="match status" value="1"/>
</dbReference>
<dbReference type="Proteomes" id="UP001158576">
    <property type="component" value="Chromosome 1"/>
</dbReference>
<evidence type="ECO:0000313" key="4">
    <source>
        <dbReference type="Proteomes" id="UP001158576"/>
    </source>
</evidence>
<dbReference type="Gene3D" id="3.90.260.10">
    <property type="entry name" value="Transglutaminase-like"/>
    <property type="match status" value="1"/>
</dbReference>
<evidence type="ECO:0000313" key="3">
    <source>
        <dbReference type="EMBL" id="CAG5105022.1"/>
    </source>
</evidence>
<dbReference type="InterPro" id="IPR050779">
    <property type="entry name" value="Transglutaminase"/>
</dbReference>
<sequence length="602" mass="67900">MSKCFCGLFQKKKPSKPLELKIAKPFNNELGGTETDGIEEGEFQDPVDWLVDENRKEHRTDMYEQKNLIVRRAGVIKLKVTFTREFNSAGDTLRLEFSTGKAPAIQYGTMAIVDCKEDGKLDKLGWTGTLEVKDETIEVEVNVPPTAAIGKYSVKLSLRSLLVDDSISISSSSQPNIYIIANPMSELDGCHFDKPRVGLFNNSDEFLDEYVFNDVGAIWRGSVHNFGPKKWIYGQFQEPVLDLVCYLLANDHRTAKASGGSWLRDLIKIVRLLSSNANSCNFDGVLQGNWSGEYDGGKAPTAWNGSVNICKQYVENGYRPVKYGQCWVFSGLLTTLLRAVGIPARSVTNFASAHDGDDTMTIDVFIDESGKDLKWSSDSVWNFHVWNECWLQRPDIPKSMGYDGWQAVDATPQEESNGVSQCGPAPVKAVREGQAFVNYDTKFLFGEVNADRCTWMTNKFGEIIELTERRTNAVGFNISTKAEGRDNFARKDLTDQYKFREGSEEERESFERAVTFGGNYSRDMTDHMMKNYSIIQRELLNKSRSTLKLEIITREFSIGDDLEIKLLVTSADSNVIEFVEEPELTLYSTYYSFGSTKNQFCL</sequence>
<feature type="domain" description="Transglutaminase-like" evidence="2">
    <location>
        <begin position="318"/>
        <end position="412"/>
    </location>
</feature>
<dbReference type="InterPro" id="IPR036985">
    <property type="entry name" value="Transglutaminase-like_sf"/>
</dbReference>
<accession>A0ABN7SSD9</accession>
<dbReference type="SMART" id="SM00460">
    <property type="entry name" value="TGc"/>
    <property type="match status" value="1"/>
</dbReference>
<dbReference type="PANTHER" id="PTHR11590:SF81">
    <property type="entry name" value="PROTEIN-GLUTAMINE GAMMA-GLUTAMYLTRANSFERASE K-LIKE ISOFORM X4"/>
    <property type="match status" value="1"/>
</dbReference>
<dbReference type="Gene3D" id="2.60.40.10">
    <property type="entry name" value="Immunoglobulins"/>
    <property type="match status" value="1"/>
</dbReference>
<dbReference type="PIRSF" id="PIRSF000459">
    <property type="entry name" value="TGM_EBP42"/>
    <property type="match status" value="1"/>
</dbReference>
<keyword evidence="4" id="KW-1185">Reference proteome</keyword>
<dbReference type="PANTHER" id="PTHR11590">
    <property type="entry name" value="PROTEIN-GLUTAMINE GAMMA-GLUTAMYLTRANSFERASE"/>
    <property type="match status" value="1"/>
</dbReference>
<evidence type="ECO:0000256" key="1">
    <source>
        <dbReference type="ARBA" id="ARBA00005968"/>
    </source>
</evidence>
<proteinExistence type="inferred from homology"/>
<protein>
    <submittedName>
        <fullName evidence="3">Oidioi.mRNA.OKI2018_I69.chr1.g1765.t1.cds</fullName>
    </submittedName>
</protein>
<evidence type="ECO:0000259" key="2">
    <source>
        <dbReference type="SMART" id="SM00460"/>
    </source>
</evidence>
<dbReference type="InterPro" id="IPR001102">
    <property type="entry name" value="Transglutaminase_N"/>
</dbReference>
<name>A0ABN7SSD9_OIKDI</name>
<dbReference type="SUPFAM" id="SSF54001">
    <property type="entry name" value="Cysteine proteinases"/>
    <property type="match status" value="1"/>
</dbReference>
<dbReference type="EMBL" id="OU015566">
    <property type="protein sequence ID" value="CAG5105022.1"/>
    <property type="molecule type" value="Genomic_DNA"/>
</dbReference>